<feature type="domain" description="RadC-like JAB" evidence="3">
    <location>
        <begin position="103"/>
        <end position="213"/>
    </location>
</feature>
<dbReference type="PANTHER" id="PTHR30471">
    <property type="entry name" value="DNA REPAIR PROTEIN RADC"/>
    <property type="match status" value="1"/>
</dbReference>
<protein>
    <submittedName>
        <fullName evidence="4">RadC family protein</fullName>
    </submittedName>
</protein>
<reference evidence="4" key="1">
    <citation type="submission" date="2020-10" db="EMBL/GenBank/DDBJ databases">
        <authorList>
            <person name="Gilroy R."/>
        </authorList>
    </citation>
    <scope>NUCLEOTIDE SEQUENCE</scope>
    <source>
        <strain evidence="4">CHK33-4379</strain>
    </source>
</reference>
<dbReference type="EMBL" id="DVLL01000010">
    <property type="protein sequence ID" value="HIT58514.1"/>
    <property type="molecule type" value="Genomic_DNA"/>
</dbReference>
<dbReference type="Gene3D" id="3.40.140.10">
    <property type="entry name" value="Cytidine Deaminase, domain 2"/>
    <property type="match status" value="1"/>
</dbReference>
<proteinExistence type="inferred from homology"/>
<dbReference type="AlphaFoldDB" id="A0A9D1GSI4"/>
<dbReference type="GO" id="GO:0008237">
    <property type="term" value="F:metallopeptidase activity"/>
    <property type="evidence" value="ECO:0007669"/>
    <property type="project" value="UniProtKB-KW"/>
</dbReference>
<evidence type="ECO:0000259" key="3">
    <source>
        <dbReference type="Pfam" id="PF04002"/>
    </source>
</evidence>
<dbReference type="SUPFAM" id="SSF47781">
    <property type="entry name" value="RuvA domain 2-like"/>
    <property type="match status" value="1"/>
</dbReference>
<gene>
    <name evidence="4" type="ORF">IAC39_02205</name>
</gene>
<evidence type="ECO:0000313" key="5">
    <source>
        <dbReference type="Proteomes" id="UP000824136"/>
    </source>
</evidence>
<dbReference type="InterPro" id="IPR010994">
    <property type="entry name" value="RuvA_2-like"/>
</dbReference>
<accession>A0A9D1GSI4</accession>
<keyword evidence="2" id="KW-0482">Metalloprotease</keyword>
<dbReference type="Pfam" id="PF04002">
    <property type="entry name" value="RadC"/>
    <property type="match status" value="1"/>
</dbReference>
<keyword evidence="2" id="KW-0378">Hydrolase</keyword>
<dbReference type="InterPro" id="IPR001405">
    <property type="entry name" value="UPF0758"/>
</dbReference>
<dbReference type="PANTHER" id="PTHR30471:SF3">
    <property type="entry name" value="UPF0758 PROTEIN YEES-RELATED"/>
    <property type="match status" value="1"/>
</dbReference>
<dbReference type="InterPro" id="IPR025657">
    <property type="entry name" value="RadC_JAB"/>
</dbReference>
<reference evidence="4" key="2">
    <citation type="journal article" date="2021" name="PeerJ">
        <title>Extensive microbial diversity within the chicken gut microbiome revealed by metagenomics and culture.</title>
        <authorList>
            <person name="Gilroy R."/>
            <person name="Ravi A."/>
            <person name="Getino M."/>
            <person name="Pursley I."/>
            <person name="Horton D.L."/>
            <person name="Alikhan N.F."/>
            <person name="Baker D."/>
            <person name="Gharbi K."/>
            <person name="Hall N."/>
            <person name="Watson M."/>
            <person name="Adriaenssens E.M."/>
            <person name="Foster-Nyarko E."/>
            <person name="Jarju S."/>
            <person name="Secka A."/>
            <person name="Antonio M."/>
            <person name="Oren A."/>
            <person name="Chaudhuri R.R."/>
            <person name="La Ragione R."/>
            <person name="Hildebrand F."/>
            <person name="Pallen M.J."/>
        </authorList>
    </citation>
    <scope>NUCLEOTIDE SEQUENCE</scope>
    <source>
        <strain evidence="4">CHK33-4379</strain>
    </source>
</reference>
<comment type="caution">
    <text evidence="4">The sequence shown here is derived from an EMBL/GenBank/DDBJ whole genome shotgun (WGS) entry which is preliminary data.</text>
</comment>
<sequence>MDNPHKGHRKRLRDQFLKNGLEYMQPHQVLELLLFFSIPQADTNVYAHNLLDRFGSIAGVFNAGFDELQTVKGIGENSATLIKLIPQLYARYATSAFEGVKLKSSQDMCRFFIAQFYGVTVEETRLVCVDDMMNIVLNSKLSSGDPGSVACSPRKIVETVIKSGCNQCILSHNHPKSNCEPSKEDYSVTMNLQRLLRELGITLIDHVVVGRDGARTILNGDISILTKRERQV</sequence>
<name>A0A9D1GSI4_9FIRM</name>
<organism evidence="4 5">
    <name type="scientific">Candidatus Faeciplasma pullistercoris</name>
    <dbReference type="NCBI Taxonomy" id="2840800"/>
    <lineage>
        <taxon>Bacteria</taxon>
        <taxon>Bacillati</taxon>
        <taxon>Bacillota</taxon>
        <taxon>Clostridia</taxon>
        <taxon>Eubacteriales</taxon>
        <taxon>Oscillospiraceae</taxon>
        <taxon>Oscillospiraceae incertae sedis</taxon>
        <taxon>Candidatus Faeciplasma</taxon>
    </lineage>
</organism>
<dbReference type="Gene3D" id="1.10.150.20">
    <property type="entry name" value="5' to 3' exonuclease, C-terminal subdomain"/>
    <property type="match status" value="1"/>
</dbReference>
<evidence type="ECO:0000256" key="1">
    <source>
        <dbReference type="ARBA" id="ARBA00010243"/>
    </source>
</evidence>
<keyword evidence="2" id="KW-0645">Protease</keyword>
<dbReference type="Proteomes" id="UP000824136">
    <property type="component" value="Unassembled WGS sequence"/>
</dbReference>
<evidence type="ECO:0000313" key="4">
    <source>
        <dbReference type="EMBL" id="HIT58514.1"/>
    </source>
</evidence>
<evidence type="ECO:0000256" key="2">
    <source>
        <dbReference type="ARBA" id="ARBA00023049"/>
    </source>
</evidence>
<comment type="similarity">
    <text evidence="1">Belongs to the UPF0758 family.</text>
</comment>